<protein>
    <submittedName>
        <fullName evidence="3">Tellurium resistance protein TerD</fullName>
    </submittedName>
</protein>
<dbReference type="Gene3D" id="2.60.60.30">
    <property type="entry name" value="sav2460 like domains"/>
    <property type="match status" value="1"/>
</dbReference>
<dbReference type="OrthoDB" id="56224at2"/>
<dbReference type="Pfam" id="PF02342">
    <property type="entry name" value="TerD"/>
    <property type="match status" value="1"/>
</dbReference>
<dbReference type="AlphaFoldDB" id="A0A2C8YTC7"/>
<gene>
    <name evidence="3" type="ORF">SAMN06296378_0626</name>
</gene>
<proteinExistence type="inferred from homology"/>
<evidence type="ECO:0000259" key="2">
    <source>
        <dbReference type="Pfam" id="PF02342"/>
    </source>
</evidence>
<dbReference type="CDD" id="cd06974">
    <property type="entry name" value="TerD_like"/>
    <property type="match status" value="1"/>
</dbReference>
<evidence type="ECO:0000313" key="4">
    <source>
        <dbReference type="Proteomes" id="UP000219440"/>
    </source>
</evidence>
<accession>A0A2C8YTC7</accession>
<evidence type="ECO:0000256" key="1">
    <source>
        <dbReference type="ARBA" id="ARBA00008775"/>
    </source>
</evidence>
<dbReference type="InterPro" id="IPR003325">
    <property type="entry name" value="TerD"/>
</dbReference>
<sequence>MSVSLNKGGSVSLTKEAGASRLTSITVGLGWDPREGFGADFDLDASAIILGKNAMALSDDDLVFYNALKSPTGAVTHTGDSRDGRLPGDDESLIVELDLVPEAGHAIVFIVSIHDARSRGQSFGVVDNAFIRVVNNADGRELARFDLSEGATSDTALTFGELYRDGVEWKFRAIGDGFPEGFAAALHSYGINVG</sequence>
<name>A0A2C8YTC7_9MICO</name>
<dbReference type="EMBL" id="OCST01000001">
    <property type="protein sequence ID" value="SOE53903.1"/>
    <property type="molecule type" value="Genomic_DNA"/>
</dbReference>
<reference evidence="3 4" key="1">
    <citation type="submission" date="2017-09" db="EMBL/GenBank/DDBJ databases">
        <authorList>
            <person name="Ehlers B."/>
            <person name="Leendertz F.H."/>
        </authorList>
    </citation>
    <scope>NUCLEOTIDE SEQUENCE [LARGE SCALE GENOMIC DNA]</scope>
    <source>
        <strain evidence="3 4">CGMCC 1.05381</strain>
    </source>
</reference>
<dbReference type="Proteomes" id="UP000219440">
    <property type="component" value="Unassembled WGS sequence"/>
</dbReference>
<dbReference type="RefSeq" id="WP_097059729.1">
    <property type="nucleotide sequence ID" value="NZ_BMLC01000002.1"/>
</dbReference>
<feature type="domain" description="TerD" evidence="2">
    <location>
        <begin position="1"/>
        <end position="189"/>
    </location>
</feature>
<dbReference type="PANTHER" id="PTHR32097">
    <property type="entry name" value="CAMP-BINDING PROTEIN 1-RELATED"/>
    <property type="match status" value="1"/>
</dbReference>
<dbReference type="PANTHER" id="PTHR32097:SF4">
    <property type="entry name" value="GENERAL STRESS PROTEIN 16U"/>
    <property type="match status" value="1"/>
</dbReference>
<comment type="similarity">
    <text evidence="1">Belongs to the CAPAB/TerDEXZ family.</text>
</comment>
<organism evidence="3 4">
    <name type="scientific">Salinibacterium xinjiangense</name>
    <dbReference type="NCBI Taxonomy" id="386302"/>
    <lineage>
        <taxon>Bacteria</taxon>
        <taxon>Bacillati</taxon>
        <taxon>Actinomycetota</taxon>
        <taxon>Actinomycetes</taxon>
        <taxon>Micrococcales</taxon>
        <taxon>Microbacteriaceae</taxon>
        <taxon>Salinibacterium</taxon>
    </lineage>
</organism>
<evidence type="ECO:0000313" key="3">
    <source>
        <dbReference type="EMBL" id="SOE53903.1"/>
    </source>
</evidence>
<dbReference type="InterPro" id="IPR051324">
    <property type="entry name" value="Stress/Tellurium_Resist"/>
</dbReference>
<keyword evidence="4" id="KW-1185">Reference proteome</keyword>